<keyword evidence="4 8" id="KW-0812">Transmembrane</keyword>
<evidence type="ECO:0000256" key="1">
    <source>
        <dbReference type="ARBA" id="ARBA00004141"/>
    </source>
</evidence>
<dbReference type="PROSITE" id="PS50920">
    <property type="entry name" value="SOLCAR"/>
    <property type="match status" value="3"/>
</dbReference>
<sequence length="414" mass="45042">MGDLVNGDEHHVSARVRQLGDGGGARVADGGGSSARRSSPTLAVSGLADATVSSTTAGGQVSFHAVELPGLSRPISSSSPFAVVSAASTAAGVVLLSDTVRHICAGTAARTMAQVFVHPIDTVKTRMQVTNDTKRLTKWKASSVTFTIKGRPMQVQPNIFCHGFRDIYTGVSGALLGTVPTAFVYFWAYENSSKYLKDKLPEEWSQIKHVLSASAGALTSAFLRVPTDTIRHRVQAYMHPNVFDATVTILRQKGICGLYSGFLPTLCRDVPEIAIQFSAYEALRSMVRANRKDHEPLQTWEHLMLGGAAGALAATCTMPIDYMKTTMQCASGNVSMREIAAATMRERGPAGFFAGMGPRVAQTTIMSATFFGLFEFWKLQLKPAIHRDEGDKKVLPKLLTKRRDHVWKRQFVYR</sequence>
<feature type="region of interest" description="Disordered" evidence="10">
    <location>
        <begin position="16"/>
        <end position="41"/>
    </location>
</feature>
<evidence type="ECO:0000256" key="8">
    <source>
        <dbReference type="PROSITE-ProRule" id="PRU00282"/>
    </source>
</evidence>
<protein>
    <recommendedName>
        <fullName evidence="14">Mitochondrial carrier protein</fullName>
    </recommendedName>
</protein>
<comment type="similarity">
    <text evidence="2 9">Belongs to the mitochondrial carrier (TC 2.A.29) family.</text>
</comment>
<keyword evidence="5" id="KW-0677">Repeat</keyword>
<evidence type="ECO:0000256" key="11">
    <source>
        <dbReference type="SAM" id="Phobius"/>
    </source>
</evidence>
<feature type="repeat" description="Solcar" evidence="8">
    <location>
        <begin position="207"/>
        <end position="286"/>
    </location>
</feature>
<reference evidence="12" key="1">
    <citation type="submission" date="2021-01" db="EMBL/GenBank/DDBJ databases">
        <authorList>
            <person name="Corre E."/>
            <person name="Pelletier E."/>
            <person name="Niang G."/>
            <person name="Scheremetjew M."/>
            <person name="Finn R."/>
            <person name="Kale V."/>
            <person name="Holt S."/>
            <person name="Cochrane G."/>
            <person name="Meng A."/>
            <person name="Brown T."/>
            <person name="Cohen L."/>
        </authorList>
    </citation>
    <scope>NUCLEOTIDE SEQUENCE</scope>
    <source>
        <strain evidence="12">PLY429</strain>
    </source>
</reference>
<keyword evidence="3 9" id="KW-0813">Transport</keyword>
<dbReference type="GO" id="GO:0016020">
    <property type="term" value="C:membrane"/>
    <property type="evidence" value="ECO:0007669"/>
    <property type="project" value="UniProtKB-SubCell"/>
</dbReference>
<evidence type="ECO:0000256" key="2">
    <source>
        <dbReference type="ARBA" id="ARBA00006375"/>
    </source>
</evidence>
<dbReference type="PRINTS" id="PR00926">
    <property type="entry name" value="MITOCARRIER"/>
</dbReference>
<dbReference type="PANTHER" id="PTHR45667">
    <property type="entry name" value="S-ADENOSYLMETHIONINE MITOCHONDRIAL CARRIER PROTEIN"/>
    <property type="match status" value="1"/>
</dbReference>
<feature type="compositionally biased region" description="Gly residues" evidence="10">
    <location>
        <begin position="20"/>
        <end position="33"/>
    </location>
</feature>
<evidence type="ECO:0000256" key="9">
    <source>
        <dbReference type="RuleBase" id="RU000488"/>
    </source>
</evidence>
<evidence type="ECO:0000256" key="5">
    <source>
        <dbReference type="ARBA" id="ARBA00022737"/>
    </source>
</evidence>
<evidence type="ECO:0000313" key="12">
    <source>
        <dbReference type="EMBL" id="CAD9218219.1"/>
    </source>
</evidence>
<keyword evidence="6 11" id="KW-1133">Transmembrane helix</keyword>
<feature type="repeat" description="Solcar" evidence="8">
    <location>
        <begin position="301"/>
        <end position="380"/>
    </location>
</feature>
<comment type="subcellular location">
    <subcellularLocation>
        <location evidence="1">Membrane</location>
        <topology evidence="1">Multi-pass membrane protein</topology>
    </subcellularLocation>
</comment>
<dbReference type="GO" id="GO:0055085">
    <property type="term" value="P:transmembrane transport"/>
    <property type="evidence" value="ECO:0007669"/>
    <property type="project" value="InterPro"/>
</dbReference>
<feature type="transmembrane region" description="Helical" evidence="11">
    <location>
        <begin position="167"/>
        <end position="189"/>
    </location>
</feature>
<evidence type="ECO:0000256" key="3">
    <source>
        <dbReference type="ARBA" id="ARBA00022448"/>
    </source>
</evidence>
<evidence type="ECO:0000256" key="4">
    <source>
        <dbReference type="ARBA" id="ARBA00022692"/>
    </source>
</evidence>
<dbReference type="EMBL" id="HBGG01037943">
    <property type="protein sequence ID" value="CAD9218228.1"/>
    <property type="molecule type" value="Transcribed_RNA"/>
</dbReference>
<evidence type="ECO:0000256" key="10">
    <source>
        <dbReference type="SAM" id="MobiDB-lite"/>
    </source>
</evidence>
<evidence type="ECO:0000256" key="7">
    <source>
        <dbReference type="ARBA" id="ARBA00023136"/>
    </source>
</evidence>
<dbReference type="Pfam" id="PF00153">
    <property type="entry name" value="Mito_carr"/>
    <property type="match status" value="3"/>
</dbReference>
<organism evidence="12">
    <name type="scientific">Tetraselmis chuii</name>
    <dbReference type="NCBI Taxonomy" id="63592"/>
    <lineage>
        <taxon>Eukaryota</taxon>
        <taxon>Viridiplantae</taxon>
        <taxon>Chlorophyta</taxon>
        <taxon>core chlorophytes</taxon>
        <taxon>Chlorodendrophyceae</taxon>
        <taxon>Chlorodendrales</taxon>
        <taxon>Chlorodendraceae</taxon>
        <taxon>Tetraselmis</taxon>
    </lineage>
</organism>
<evidence type="ECO:0000256" key="6">
    <source>
        <dbReference type="ARBA" id="ARBA00022989"/>
    </source>
</evidence>
<proteinExistence type="inferred from homology"/>
<dbReference type="EMBL" id="HBGG01037942">
    <property type="protein sequence ID" value="CAD9218219.1"/>
    <property type="molecule type" value="Transcribed_RNA"/>
</dbReference>
<dbReference type="InterPro" id="IPR023395">
    <property type="entry name" value="MCP_dom_sf"/>
</dbReference>
<evidence type="ECO:0008006" key="14">
    <source>
        <dbReference type="Google" id="ProtNLM"/>
    </source>
</evidence>
<dbReference type="AlphaFoldDB" id="A0A6U1KHJ4"/>
<feature type="repeat" description="Solcar" evidence="8">
    <location>
        <begin position="97"/>
        <end position="195"/>
    </location>
</feature>
<keyword evidence="7 8" id="KW-0472">Membrane</keyword>
<dbReference type="InterPro" id="IPR002067">
    <property type="entry name" value="MCP"/>
</dbReference>
<dbReference type="Gene3D" id="1.50.40.10">
    <property type="entry name" value="Mitochondrial carrier domain"/>
    <property type="match status" value="2"/>
</dbReference>
<dbReference type="InterPro" id="IPR018108">
    <property type="entry name" value="MCP_transmembrane"/>
</dbReference>
<evidence type="ECO:0000313" key="13">
    <source>
        <dbReference type="EMBL" id="CAD9218228.1"/>
    </source>
</evidence>
<accession>A0A6U1KHJ4</accession>
<name>A0A6U1KHJ4_9CHLO</name>
<dbReference type="SUPFAM" id="SSF103506">
    <property type="entry name" value="Mitochondrial carrier"/>
    <property type="match status" value="1"/>
</dbReference>
<gene>
    <name evidence="12" type="ORF">TCHU04912_LOCUS19575</name>
    <name evidence="13" type="ORF">TCHU04912_LOCUS19576</name>
</gene>